<dbReference type="PRINTS" id="PR00385">
    <property type="entry name" value="P450"/>
</dbReference>
<dbReference type="PANTHER" id="PTHR24305">
    <property type="entry name" value="CYTOCHROME P450"/>
    <property type="match status" value="1"/>
</dbReference>
<dbReference type="InterPro" id="IPR002401">
    <property type="entry name" value="Cyt_P450_E_grp-I"/>
</dbReference>
<accession>A0ABR1RQ92</accession>
<keyword evidence="4 8" id="KW-0479">Metal-binding</keyword>
<dbReference type="Pfam" id="PF00067">
    <property type="entry name" value="p450"/>
    <property type="match status" value="1"/>
</dbReference>
<evidence type="ECO:0000256" key="7">
    <source>
        <dbReference type="ARBA" id="ARBA00023033"/>
    </source>
</evidence>
<evidence type="ECO:0000256" key="1">
    <source>
        <dbReference type="ARBA" id="ARBA00001971"/>
    </source>
</evidence>
<protein>
    <recommendedName>
        <fullName evidence="12">Trichodiene oxygenase</fullName>
    </recommendedName>
</protein>
<gene>
    <name evidence="10" type="ORF">PG991_008220</name>
</gene>
<keyword evidence="11" id="KW-1185">Reference proteome</keyword>
<keyword evidence="9" id="KW-0812">Transmembrane</keyword>
<dbReference type="Gene3D" id="1.10.630.10">
    <property type="entry name" value="Cytochrome P450"/>
    <property type="match status" value="1"/>
</dbReference>
<keyword evidence="5 8" id="KW-0560">Oxidoreductase</keyword>
<dbReference type="EMBL" id="JAQQWI010000011">
    <property type="protein sequence ID" value="KAK8017144.1"/>
    <property type="molecule type" value="Genomic_DNA"/>
</dbReference>
<keyword evidence="3 8" id="KW-0349">Heme</keyword>
<evidence type="ECO:0000256" key="3">
    <source>
        <dbReference type="ARBA" id="ARBA00022617"/>
    </source>
</evidence>
<dbReference type="PRINTS" id="PR00463">
    <property type="entry name" value="EP450I"/>
</dbReference>
<evidence type="ECO:0008006" key="12">
    <source>
        <dbReference type="Google" id="ProtNLM"/>
    </source>
</evidence>
<keyword evidence="7 8" id="KW-0503">Monooxygenase</keyword>
<dbReference type="InterPro" id="IPR036396">
    <property type="entry name" value="Cyt_P450_sf"/>
</dbReference>
<reference evidence="10 11" key="1">
    <citation type="submission" date="2023-01" db="EMBL/GenBank/DDBJ databases">
        <title>Analysis of 21 Apiospora genomes using comparative genomics revels a genus with tremendous synthesis potential of carbohydrate active enzymes and secondary metabolites.</title>
        <authorList>
            <person name="Sorensen T."/>
        </authorList>
    </citation>
    <scope>NUCLEOTIDE SEQUENCE [LARGE SCALE GENOMIC DNA]</scope>
    <source>
        <strain evidence="10 11">CBS 20057</strain>
    </source>
</reference>
<organism evidence="10 11">
    <name type="scientific">Apiospora marii</name>
    <dbReference type="NCBI Taxonomy" id="335849"/>
    <lineage>
        <taxon>Eukaryota</taxon>
        <taxon>Fungi</taxon>
        <taxon>Dikarya</taxon>
        <taxon>Ascomycota</taxon>
        <taxon>Pezizomycotina</taxon>
        <taxon>Sordariomycetes</taxon>
        <taxon>Xylariomycetidae</taxon>
        <taxon>Amphisphaeriales</taxon>
        <taxon>Apiosporaceae</taxon>
        <taxon>Apiospora</taxon>
    </lineage>
</organism>
<keyword evidence="6 8" id="KW-0408">Iron</keyword>
<dbReference type="PROSITE" id="PS00086">
    <property type="entry name" value="CYTOCHROME_P450"/>
    <property type="match status" value="1"/>
</dbReference>
<feature type="transmembrane region" description="Helical" evidence="9">
    <location>
        <begin position="12"/>
        <end position="34"/>
    </location>
</feature>
<dbReference type="Proteomes" id="UP001396898">
    <property type="component" value="Unassembled WGS sequence"/>
</dbReference>
<comment type="similarity">
    <text evidence="2 8">Belongs to the cytochrome P450 family.</text>
</comment>
<dbReference type="InterPro" id="IPR001128">
    <property type="entry name" value="Cyt_P450"/>
</dbReference>
<evidence type="ECO:0000256" key="2">
    <source>
        <dbReference type="ARBA" id="ARBA00010617"/>
    </source>
</evidence>
<evidence type="ECO:0000313" key="10">
    <source>
        <dbReference type="EMBL" id="KAK8017144.1"/>
    </source>
</evidence>
<evidence type="ECO:0000256" key="9">
    <source>
        <dbReference type="SAM" id="Phobius"/>
    </source>
</evidence>
<evidence type="ECO:0000256" key="8">
    <source>
        <dbReference type="RuleBase" id="RU000461"/>
    </source>
</evidence>
<evidence type="ECO:0000256" key="6">
    <source>
        <dbReference type="ARBA" id="ARBA00023004"/>
    </source>
</evidence>
<evidence type="ECO:0000256" key="5">
    <source>
        <dbReference type="ARBA" id="ARBA00023002"/>
    </source>
</evidence>
<keyword evidence="9" id="KW-0472">Membrane</keyword>
<name>A0ABR1RQ92_9PEZI</name>
<dbReference type="InterPro" id="IPR017972">
    <property type="entry name" value="Cyt_P450_CS"/>
</dbReference>
<dbReference type="SUPFAM" id="SSF48264">
    <property type="entry name" value="Cytochrome P450"/>
    <property type="match status" value="1"/>
</dbReference>
<proteinExistence type="inferred from homology"/>
<evidence type="ECO:0000313" key="11">
    <source>
        <dbReference type="Proteomes" id="UP001396898"/>
    </source>
</evidence>
<evidence type="ECO:0000256" key="4">
    <source>
        <dbReference type="ARBA" id="ARBA00022723"/>
    </source>
</evidence>
<keyword evidence="9" id="KW-1133">Transmembrane helix</keyword>
<sequence length="495" mass="56280">MEGISNLREVLSWQTAATLVVVYFATLSFYRLFLHPLAHIPGPKLAAITRYYEAYYDLVQDGQYTFKIAELHKKYGPIIRISPYELHVIDPAFYEKLYRQDGRWDKYGWAVGAFTAPGATIITVPHELHKARRQPLNPFFSKPRVAAQQNIIDRNIAVFCNRVSQFATAGKTIDLGAAISALTRDVACEFILDRRYAHLEREDFHVDITNMLQAGGPIWRITKHVPWFGPLVHAIPPSIMNKECERDTKEILRSSEAREEEESRRTIVHEIMDSKLPPAEKKFERVMFDVTTVTGAGNETTAGVLRLIMYHVFANPAILRRLRAELDEAVALVDLKALEQLPYLTSVIMEGMRLSPAIGSRSARIAPDRDLVYGEGRRALRIPAGTPVGMTTILMHTDEALYPAPLSFDPDRWMDLEARRRLDKTYAPFSKGTRMCLGMHLAWAEMYLAIAQVVQRFDFQFQGVDETSFHMQSDQFIIKTKDNAALNAVVTLHKA</sequence>
<dbReference type="InterPro" id="IPR050121">
    <property type="entry name" value="Cytochrome_P450_monoxygenase"/>
</dbReference>
<comment type="cofactor">
    <cofactor evidence="1">
        <name>heme</name>
        <dbReference type="ChEBI" id="CHEBI:30413"/>
    </cofactor>
</comment>
<dbReference type="PANTHER" id="PTHR24305:SF157">
    <property type="entry name" value="N-ACETYLTRYPTOPHAN 6-HYDROXYLASE IVOC-RELATED"/>
    <property type="match status" value="1"/>
</dbReference>
<dbReference type="CDD" id="cd11062">
    <property type="entry name" value="CYP58-like"/>
    <property type="match status" value="1"/>
</dbReference>
<comment type="caution">
    <text evidence="10">The sequence shown here is derived from an EMBL/GenBank/DDBJ whole genome shotgun (WGS) entry which is preliminary data.</text>
</comment>